<dbReference type="EMBL" id="LT906453">
    <property type="protein sequence ID" value="SNV20941.1"/>
    <property type="molecule type" value="Genomic_DNA"/>
</dbReference>
<evidence type="ECO:0000313" key="2">
    <source>
        <dbReference type="EMBL" id="SNV20941.1"/>
    </source>
</evidence>
<evidence type="ECO:0000256" key="1">
    <source>
        <dbReference type="SAM" id="MobiDB-lite"/>
    </source>
</evidence>
<feature type="region of interest" description="Disordered" evidence="1">
    <location>
        <begin position="157"/>
        <end position="180"/>
    </location>
</feature>
<keyword evidence="3" id="KW-1185">Reference proteome</keyword>
<feature type="compositionally biased region" description="Polar residues" evidence="1">
    <location>
        <begin position="16"/>
        <end position="35"/>
    </location>
</feature>
<dbReference type="KEGG" id="dco:SAMEA4475696_1128"/>
<protein>
    <recommendedName>
        <fullName evidence="4">DUF4439 domain-containing protein</fullName>
    </recommendedName>
</protein>
<feature type="region of interest" description="Disordered" evidence="1">
    <location>
        <begin position="1"/>
        <end position="35"/>
    </location>
</feature>
<dbReference type="Proteomes" id="UP000242637">
    <property type="component" value="Chromosome 1"/>
</dbReference>
<sequence length="373" mass="40107">MVRKNAAVTAEKRENPASQPSQRPNLSQHNNANARTTVPGIRDATYLDAMIVHVSDQAIHSHNTAPTRRNFLRATATAALTLTGTFALSSCGLRWEADAGDLPFLPHERHPTTELLTTELQHVTTAYHACITAGATPLVTLHEKQLHALRARLTSLHATPQTPPPPPHPSTNPTPQDRAAAAQAQLNGLNHTPNNTTAWSTATPPDLLLIGSIHTARGTFARLLHNKSETTHPTDGFTQLPTNTAQTIYQHAHATRYTLEIAAARTTDKTRTTANAALTTINQLIHDLTHTANITPTHAPPLGYPHSQPTTPAQLSHTATTALHTLTDTLIAALPTAAKTSTTCYNATRRRATALETHATEWGSQARPLPGIA</sequence>
<organism evidence="2 3">
    <name type="scientific">Dermatophilus congolensis</name>
    <dbReference type="NCBI Taxonomy" id="1863"/>
    <lineage>
        <taxon>Bacteria</taxon>
        <taxon>Bacillati</taxon>
        <taxon>Actinomycetota</taxon>
        <taxon>Actinomycetes</taxon>
        <taxon>Micrococcales</taxon>
        <taxon>Dermatophilaceae</taxon>
        <taxon>Dermatophilus</taxon>
    </lineage>
</organism>
<accession>A0A239VF65</accession>
<reference evidence="2 3" key="1">
    <citation type="submission" date="2017-06" db="EMBL/GenBank/DDBJ databases">
        <authorList>
            <consortium name="Pathogen Informatics"/>
        </authorList>
    </citation>
    <scope>NUCLEOTIDE SEQUENCE [LARGE SCALE GENOMIC DNA]</scope>
    <source>
        <strain evidence="2 3">NCTC13039</strain>
    </source>
</reference>
<name>A0A239VF65_9MICO</name>
<evidence type="ECO:0000313" key="3">
    <source>
        <dbReference type="Proteomes" id="UP000242637"/>
    </source>
</evidence>
<gene>
    <name evidence="2" type="ORF">SAMEA4475696_01128</name>
</gene>
<dbReference type="STRING" id="1121387.GCA_000429885_00960"/>
<feature type="compositionally biased region" description="Pro residues" evidence="1">
    <location>
        <begin position="161"/>
        <end position="172"/>
    </location>
</feature>
<proteinExistence type="predicted"/>
<dbReference type="AlphaFoldDB" id="A0A239VF65"/>
<evidence type="ECO:0008006" key="4">
    <source>
        <dbReference type="Google" id="ProtNLM"/>
    </source>
</evidence>